<dbReference type="InterPro" id="IPR002192">
    <property type="entry name" value="PPDK_AMP/ATP-bd"/>
</dbReference>
<dbReference type="InterPro" id="IPR036637">
    <property type="entry name" value="Phosphohistidine_dom_sf"/>
</dbReference>
<reference evidence="3" key="1">
    <citation type="submission" date="2022-11" db="EMBL/GenBank/DDBJ databases">
        <title>Minimal conservation of predation-associated metabolite biosynthetic gene clusters underscores biosynthetic potential of Myxococcota including descriptions for ten novel species: Archangium lansinium sp. nov., Myxococcus landrumus sp. nov., Nannocystis bai.</title>
        <authorList>
            <person name="Ahearne A."/>
            <person name="Stevens C."/>
            <person name="Dowd S."/>
        </authorList>
    </citation>
    <scope>NUCLEOTIDE SEQUENCE</scope>
    <source>
        <strain evidence="3">Fl3</strain>
    </source>
</reference>
<evidence type="ECO:0000313" key="3">
    <source>
        <dbReference type="EMBL" id="WAS97986.1"/>
    </source>
</evidence>
<sequence length="890" mass="96011">MTVLILSFSDIGPDDLARVGGKGQNLGALTRAGFPVPPGFCVTTAAYHHFVAGCPTFSLWLDRLDALGPDDVAGARELGAAVRDALLAVPLPPALLADLEAAHRDLGREHAYAVRSSATAEDLPGASFAGQQDTYLNIRGGDELQAAVRRCFASLFTDRAILYRARNGFGHRQVALAVVVQRMVLPDASGILFTADPVTGHRGTLTIDAGYGLGEALVSGLVTADLYRVDRRSGALKELRVGDKQVAIRPVPGGGTVTEDVPEDRRRARVLDDAAVAALTDLGVRVEAHYGGVPQDLEWCLAGDRLWLVQARPITSLYPLPAPGPDDDGVHLYLSFGHAQNMMDPITPMARDLWRAVFPIGKTRLDEIPRGATTMVDAGSRIFLDITPMLRLAPTRRLAFRILRAVYPDVAERLATLVDRPEIQASARPRPAALRLFARLMWRVPFDIAWMLLGARLDAQPAWADRLIAGWVAGFRAAVESQPPGVARLRAARHQLTGVFRVMPKIAPRLVSGMLSLGRLRRRFADTPHAADVEALQRGLVGNVTTEMDLRVGDLADLVRPYPELRAALEHVRPGELHTLRTFAGGPAFLDAFAAFLDRFGMRGQAEIDISRPRWADDPGLLLTSIRGMAAHGDRPGLHREHFARLQAEGEAAAGRLIAAAPAPVRWIVRRQVQCVRHCLGVREHPKYLFVQCFAVVRRTVLEAADALVRAGRLAAVDGVWFLTYDELLDLAADPGAFDPRPRVAERRADHEHARHLNAPLLVTSEGEVPARPVPKDLPEGALAGLGASAGVVEGIAHVVLDPAAQVLRAGEILVAPYTDPGWTPLFVHAAGLVCDVGGMMTHGSVIAREYGIPAVVGVGDGTKRLKSGQRLRVDGSRGIVEILAEEAAS</sequence>
<dbReference type="Pfam" id="PF01326">
    <property type="entry name" value="PPDK_N"/>
    <property type="match status" value="1"/>
</dbReference>
<dbReference type="Gene3D" id="3.30.470.20">
    <property type="entry name" value="ATP-grasp fold, B domain"/>
    <property type="match status" value="1"/>
</dbReference>
<dbReference type="Proteomes" id="UP001164459">
    <property type="component" value="Chromosome"/>
</dbReference>
<protein>
    <submittedName>
        <fullName evidence="3">Phosphoenolpyruvate synthase</fullName>
    </submittedName>
</protein>
<accession>A0ABY7HFD6</accession>
<evidence type="ECO:0000313" key="4">
    <source>
        <dbReference type="Proteomes" id="UP001164459"/>
    </source>
</evidence>
<gene>
    <name evidence="3" type="ORF">O0S08_17740</name>
</gene>
<evidence type="ECO:0000259" key="2">
    <source>
        <dbReference type="Pfam" id="PF01326"/>
    </source>
</evidence>
<proteinExistence type="predicted"/>
<dbReference type="SUPFAM" id="SSF52009">
    <property type="entry name" value="Phosphohistidine domain"/>
    <property type="match status" value="1"/>
</dbReference>
<keyword evidence="4" id="KW-1185">Reference proteome</keyword>
<dbReference type="Gene3D" id="3.30.1490.20">
    <property type="entry name" value="ATP-grasp fold, A domain"/>
    <property type="match status" value="1"/>
</dbReference>
<dbReference type="InterPro" id="IPR013815">
    <property type="entry name" value="ATP_grasp_subdomain_1"/>
</dbReference>
<dbReference type="PANTHER" id="PTHR43615:SF1">
    <property type="entry name" value="PPDK_N DOMAIN-CONTAINING PROTEIN"/>
    <property type="match status" value="1"/>
</dbReference>
<dbReference type="InterPro" id="IPR051549">
    <property type="entry name" value="PEP_Utilizing_Enz"/>
</dbReference>
<feature type="domain" description="PEP-utilising enzyme mobile" evidence="1">
    <location>
        <begin position="809"/>
        <end position="879"/>
    </location>
</feature>
<dbReference type="EMBL" id="CP114040">
    <property type="protein sequence ID" value="WAS97986.1"/>
    <property type="molecule type" value="Genomic_DNA"/>
</dbReference>
<dbReference type="SUPFAM" id="SSF56059">
    <property type="entry name" value="Glutathione synthetase ATP-binding domain-like"/>
    <property type="match status" value="1"/>
</dbReference>
<evidence type="ECO:0000259" key="1">
    <source>
        <dbReference type="Pfam" id="PF00391"/>
    </source>
</evidence>
<dbReference type="Gene3D" id="3.50.30.10">
    <property type="entry name" value="Phosphohistidine domain"/>
    <property type="match status" value="1"/>
</dbReference>
<dbReference type="RefSeq" id="WP_269040352.1">
    <property type="nucleotide sequence ID" value="NZ_CP114040.1"/>
</dbReference>
<dbReference type="Pfam" id="PF00391">
    <property type="entry name" value="PEP-utilizers"/>
    <property type="match status" value="1"/>
</dbReference>
<name>A0ABY7HFD6_9BACT</name>
<organism evidence="3 4">
    <name type="scientific">Nannocystis punicea</name>
    <dbReference type="NCBI Taxonomy" id="2995304"/>
    <lineage>
        <taxon>Bacteria</taxon>
        <taxon>Pseudomonadati</taxon>
        <taxon>Myxococcota</taxon>
        <taxon>Polyangia</taxon>
        <taxon>Nannocystales</taxon>
        <taxon>Nannocystaceae</taxon>
        <taxon>Nannocystis</taxon>
    </lineage>
</organism>
<feature type="domain" description="Pyruvate phosphate dikinase AMP/ATP-binding" evidence="2">
    <location>
        <begin position="18"/>
        <end position="316"/>
    </location>
</feature>
<dbReference type="PANTHER" id="PTHR43615">
    <property type="entry name" value="PHOSPHOENOLPYRUVATE SYNTHASE-RELATED"/>
    <property type="match status" value="1"/>
</dbReference>
<dbReference type="InterPro" id="IPR008279">
    <property type="entry name" value="PEP-util_enz_mobile_dom"/>
</dbReference>